<keyword evidence="3" id="KW-1185">Reference proteome</keyword>
<dbReference type="PANTHER" id="PTHR34595">
    <property type="entry name" value="BLR5612 PROTEIN"/>
    <property type="match status" value="1"/>
</dbReference>
<dbReference type="Gene3D" id="3.40.50.11290">
    <property type="match status" value="1"/>
</dbReference>
<dbReference type="Pfam" id="PF14403">
    <property type="entry name" value="CP_ATPgrasp_2"/>
    <property type="match status" value="1"/>
</dbReference>
<dbReference type="EMBL" id="LVYD01000001">
    <property type="protein sequence ID" value="OQP67297.1"/>
    <property type="molecule type" value="Genomic_DNA"/>
</dbReference>
<feature type="domain" description="Circularly permuted ATP-grasp type 2" evidence="1">
    <location>
        <begin position="82"/>
        <end position="458"/>
    </location>
</feature>
<dbReference type="InterPro" id="IPR051680">
    <property type="entry name" value="ATP-dep_Glu-Cys_Ligase-2"/>
</dbReference>
<dbReference type="Gene3D" id="3.30.1490.270">
    <property type="match status" value="1"/>
</dbReference>
<dbReference type="InterPro" id="IPR016450">
    <property type="entry name" value="UCP005522"/>
</dbReference>
<dbReference type="STRING" id="1703345.A3860_02785"/>
<accession>A0A1V9G9P3</accession>
<reference evidence="2 3" key="1">
    <citation type="submission" date="2016-03" db="EMBL/GenBank/DDBJ databases">
        <title>Niastella vici sp. nov., isolated from farmland soil.</title>
        <authorList>
            <person name="Chen L."/>
            <person name="Wang D."/>
            <person name="Yang S."/>
            <person name="Wang G."/>
        </authorList>
    </citation>
    <scope>NUCLEOTIDE SEQUENCE [LARGE SCALE GENOMIC DNA]</scope>
    <source>
        <strain evidence="2 3">DJ57</strain>
    </source>
</reference>
<evidence type="ECO:0000259" key="1">
    <source>
        <dbReference type="Pfam" id="PF14403"/>
    </source>
</evidence>
<dbReference type="OrthoDB" id="9803842at2"/>
<organism evidence="2 3">
    <name type="scientific">Niastella vici</name>
    <dbReference type="NCBI Taxonomy" id="1703345"/>
    <lineage>
        <taxon>Bacteria</taxon>
        <taxon>Pseudomonadati</taxon>
        <taxon>Bacteroidota</taxon>
        <taxon>Chitinophagia</taxon>
        <taxon>Chitinophagales</taxon>
        <taxon>Chitinophagaceae</taxon>
        <taxon>Niastella</taxon>
    </lineage>
</organism>
<protein>
    <recommendedName>
        <fullName evidence="1">Circularly permuted ATP-grasp type 2 domain-containing protein</fullName>
    </recommendedName>
</protein>
<dbReference type="AlphaFoldDB" id="A0A1V9G9P3"/>
<dbReference type="PANTHER" id="PTHR34595:SF7">
    <property type="entry name" value="SLL1039 PROTEIN"/>
    <property type="match status" value="1"/>
</dbReference>
<evidence type="ECO:0000313" key="2">
    <source>
        <dbReference type="EMBL" id="OQP67297.1"/>
    </source>
</evidence>
<evidence type="ECO:0000313" key="3">
    <source>
        <dbReference type="Proteomes" id="UP000192796"/>
    </source>
</evidence>
<sequence length="482" mass="55094">MQATELLKSYFVDTNTWDEMYRESSVREQYQRVVEFMQQLDLEELNKKEELAKRLFMSQGVTFTVYSSGEGIEKIFPFDIIPRIITAAEWEHIEKGIKQRLKALNLFLKDVYHNQFILKDGIVPIDMIYSCPHYLREMFNLPVPYDLYVHIAGIDLIRNNDGSFYILEDNLRTPSGVSYMLENREITKRLFPDLLPQNNVRSVIEYPNILHKNLVSLSPRQIANPTIVLLTPGIYNSAYFEHTTLARLMGVELVEGRDLVVDNHRVYMKTTYGLQQVDVIYRRVDDEFLDPLTFNPNSMLGVSGIMNAYRKGNVAIVNAIGNGVADDKAIYCYVPDMIRYYLNEEPILKNVPTYRLDDREQQEYVFNNITNMVVKKTNESGGYGMLMGNAAGEEEIKNYCAEIIKDPRQFIAQPIISLSSAPCYMQGKLQPRRVDLRPYALCGPDGIEIVPGGLTRVALREGSLVVNSSQGGGSKDTWVLAV</sequence>
<comment type="caution">
    <text evidence="2">The sequence shown here is derived from an EMBL/GenBank/DDBJ whole genome shotgun (WGS) entry which is preliminary data.</text>
</comment>
<gene>
    <name evidence="2" type="ORF">A3860_02785</name>
</gene>
<dbReference type="RefSeq" id="WP_081144992.1">
    <property type="nucleotide sequence ID" value="NZ_LVYD01000001.1"/>
</dbReference>
<dbReference type="Proteomes" id="UP000192796">
    <property type="component" value="Unassembled WGS sequence"/>
</dbReference>
<dbReference type="SUPFAM" id="SSF56059">
    <property type="entry name" value="Glutathione synthetase ATP-binding domain-like"/>
    <property type="match status" value="1"/>
</dbReference>
<name>A0A1V9G9P3_9BACT</name>
<proteinExistence type="predicted"/>
<dbReference type="InterPro" id="IPR025841">
    <property type="entry name" value="CP_ATPgrasp_2"/>
</dbReference>
<dbReference type="PIRSF" id="PIRSF005522">
    <property type="entry name" value="UCP005522"/>
    <property type="match status" value="1"/>
</dbReference>